<dbReference type="AlphaFoldDB" id="K9UJ76"/>
<name>K9UJ76_CHAP6</name>
<sequence>MAELKSFYTLDLFIGPGAGRKATTYVFGSLAEIKQALEVEFSRGIEVYLLIYYGEDIWLSTYHHGKMVNEINLLPYITVDIPGEGVFSIDENQQVSPPIADDEDDDDSLSARLFTDEVEEYTIIIDWSKLAIPDLIAPILQPKEVTLASDRYMGTKVSQSEIDEFLQCQTLAELEDLGIFYYGWNDGEAGITSAELEPDDPFITLQPVARHVRFQ</sequence>
<dbReference type="EMBL" id="CP003600">
    <property type="protein sequence ID" value="AFY94845.1"/>
    <property type="molecule type" value="Genomic_DNA"/>
</dbReference>
<proteinExistence type="predicted"/>
<dbReference type="eggNOG" id="ENOG502ZNPV">
    <property type="taxonomic scope" value="Bacteria"/>
</dbReference>
<evidence type="ECO:0000313" key="2">
    <source>
        <dbReference type="Proteomes" id="UP000010366"/>
    </source>
</evidence>
<organism evidence="1 2">
    <name type="scientific">Chamaesiphon minutus (strain ATCC 27169 / PCC 6605)</name>
    <dbReference type="NCBI Taxonomy" id="1173020"/>
    <lineage>
        <taxon>Bacteria</taxon>
        <taxon>Bacillati</taxon>
        <taxon>Cyanobacteriota</taxon>
        <taxon>Cyanophyceae</taxon>
        <taxon>Gomontiellales</taxon>
        <taxon>Chamaesiphonaceae</taxon>
        <taxon>Chamaesiphon</taxon>
    </lineage>
</organism>
<dbReference type="OrthoDB" id="3373661at2"/>
<dbReference type="KEGG" id="cmp:Cha6605_3877"/>
<accession>K9UJ76</accession>
<dbReference type="Proteomes" id="UP000010366">
    <property type="component" value="Chromosome"/>
</dbReference>
<gene>
    <name evidence="1" type="ORF">Cha6605_3877</name>
</gene>
<protein>
    <submittedName>
        <fullName evidence="1">Uncharacterized protein</fullName>
    </submittedName>
</protein>
<dbReference type="RefSeq" id="WP_015160960.1">
    <property type="nucleotide sequence ID" value="NC_019697.1"/>
</dbReference>
<keyword evidence="2" id="KW-1185">Reference proteome</keyword>
<reference evidence="1 2" key="1">
    <citation type="submission" date="2012-05" db="EMBL/GenBank/DDBJ databases">
        <title>Finished chromosome of genome of Chamaesiphon sp. PCC 6605.</title>
        <authorList>
            <consortium name="US DOE Joint Genome Institute"/>
            <person name="Gugger M."/>
            <person name="Coursin T."/>
            <person name="Rippka R."/>
            <person name="Tandeau De Marsac N."/>
            <person name="Huntemann M."/>
            <person name="Wei C.-L."/>
            <person name="Han J."/>
            <person name="Detter J.C."/>
            <person name="Han C."/>
            <person name="Tapia R."/>
            <person name="Chen A."/>
            <person name="Kyrpides N."/>
            <person name="Mavromatis K."/>
            <person name="Markowitz V."/>
            <person name="Szeto E."/>
            <person name="Ivanova N."/>
            <person name="Pagani I."/>
            <person name="Pati A."/>
            <person name="Goodwin L."/>
            <person name="Nordberg H.P."/>
            <person name="Cantor M.N."/>
            <person name="Hua S.X."/>
            <person name="Woyke T."/>
            <person name="Kerfeld C.A."/>
        </authorList>
    </citation>
    <scope>NUCLEOTIDE SEQUENCE [LARGE SCALE GENOMIC DNA]</scope>
    <source>
        <strain evidence="2">ATCC 27169 / PCC 6605</strain>
    </source>
</reference>
<dbReference type="STRING" id="1173020.Cha6605_3877"/>
<dbReference type="HOGENOM" id="CLU_1281283_0_0_3"/>
<evidence type="ECO:0000313" key="1">
    <source>
        <dbReference type="EMBL" id="AFY94845.1"/>
    </source>
</evidence>